<protein>
    <submittedName>
        <fullName evidence="1">Uncharacterized protein</fullName>
    </submittedName>
</protein>
<feature type="non-terminal residue" evidence="1">
    <location>
        <position position="1"/>
    </location>
</feature>
<evidence type="ECO:0000313" key="1">
    <source>
        <dbReference type="EMBL" id="KGB35413.1"/>
    </source>
</evidence>
<proteinExistence type="predicted"/>
<organism evidence="1">
    <name type="scientific">Schistosoma haematobium</name>
    <name type="common">Blood fluke</name>
    <dbReference type="NCBI Taxonomy" id="6185"/>
    <lineage>
        <taxon>Eukaryota</taxon>
        <taxon>Metazoa</taxon>
        <taxon>Spiralia</taxon>
        <taxon>Lophotrochozoa</taxon>
        <taxon>Platyhelminthes</taxon>
        <taxon>Trematoda</taxon>
        <taxon>Digenea</taxon>
        <taxon>Strigeidida</taxon>
        <taxon>Schistosomatoidea</taxon>
        <taxon>Schistosomatidae</taxon>
        <taxon>Schistosoma</taxon>
    </lineage>
</organism>
<dbReference type="AlphaFoldDB" id="A0A095C1G2"/>
<sequence>SSRYVKNLKIYTIERELIDLIGKGPLLDLKVVGSIYGKFMDVN</sequence>
<accession>A0A095C1G2</accession>
<reference evidence="1" key="1">
    <citation type="journal article" date="2012" name="Nat. Genet.">
        <title>Whole-genome sequence of Schistosoma haematobium.</title>
        <authorList>
            <person name="Young N.D."/>
            <person name="Jex A.R."/>
            <person name="Li B."/>
            <person name="Liu S."/>
            <person name="Yang L."/>
            <person name="Xiong Z."/>
            <person name="Li Y."/>
            <person name="Cantacessi C."/>
            <person name="Hall R.S."/>
            <person name="Xu X."/>
            <person name="Chen F."/>
            <person name="Wu X."/>
            <person name="Zerlotini A."/>
            <person name="Oliveira G."/>
            <person name="Hofmann A."/>
            <person name="Zhang G."/>
            <person name="Fang X."/>
            <person name="Kang Y."/>
            <person name="Campbell B.E."/>
            <person name="Loukas A."/>
            <person name="Ranganathan S."/>
            <person name="Rollinson D."/>
            <person name="Rinaldi G."/>
            <person name="Brindley P.J."/>
            <person name="Yang H."/>
            <person name="Wang J."/>
            <person name="Wang J."/>
            <person name="Gasser R.B."/>
        </authorList>
    </citation>
    <scope>NUCLEOTIDE SEQUENCE [LARGE SCALE GENOMIC DNA]</scope>
</reference>
<dbReference type="EMBL" id="KL250682">
    <property type="protein sequence ID" value="KGB35413.1"/>
    <property type="molecule type" value="Genomic_DNA"/>
</dbReference>
<gene>
    <name evidence="1" type="ORF">MS3_03652</name>
</gene>
<name>A0A095C1G2_SCHHA</name>
<feature type="non-terminal residue" evidence="1">
    <location>
        <position position="43"/>
    </location>
</feature>